<feature type="region of interest" description="Disordered" evidence="1">
    <location>
        <begin position="129"/>
        <end position="150"/>
    </location>
</feature>
<dbReference type="InterPro" id="IPR029526">
    <property type="entry name" value="PGBD"/>
</dbReference>
<name>A0A9P0LEB2_ACAOB</name>
<dbReference type="OrthoDB" id="6771557at2759"/>
<dbReference type="PANTHER" id="PTHR46599:SF3">
    <property type="entry name" value="PIGGYBAC TRANSPOSABLE ELEMENT-DERIVED PROTEIN 4"/>
    <property type="match status" value="1"/>
</dbReference>
<comment type="caution">
    <text evidence="3">The sequence shown here is derived from an EMBL/GenBank/DDBJ whole genome shotgun (WGS) entry which is preliminary data.</text>
</comment>
<organism evidence="3 4">
    <name type="scientific">Acanthoscelides obtectus</name>
    <name type="common">Bean weevil</name>
    <name type="synonym">Bruchus obtectus</name>
    <dbReference type="NCBI Taxonomy" id="200917"/>
    <lineage>
        <taxon>Eukaryota</taxon>
        <taxon>Metazoa</taxon>
        <taxon>Ecdysozoa</taxon>
        <taxon>Arthropoda</taxon>
        <taxon>Hexapoda</taxon>
        <taxon>Insecta</taxon>
        <taxon>Pterygota</taxon>
        <taxon>Neoptera</taxon>
        <taxon>Endopterygota</taxon>
        <taxon>Coleoptera</taxon>
        <taxon>Polyphaga</taxon>
        <taxon>Cucujiformia</taxon>
        <taxon>Chrysomeloidea</taxon>
        <taxon>Chrysomelidae</taxon>
        <taxon>Bruchinae</taxon>
        <taxon>Bruchini</taxon>
        <taxon>Acanthoscelides</taxon>
    </lineage>
</organism>
<protein>
    <recommendedName>
        <fullName evidence="2">PiggyBac transposable element-derived protein domain-containing protein</fullName>
    </recommendedName>
</protein>
<proteinExistence type="predicted"/>
<accession>A0A9P0LEB2</accession>
<dbReference type="AlphaFoldDB" id="A0A9P0LEB2"/>
<dbReference type="Proteomes" id="UP001152888">
    <property type="component" value="Unassembled WGS sequence"/>
</dbReference>
<feature type="domain" description="PiggyBac transposable element-derived protein" evidence="2">
    <location>
        <begin position="12"/>
        <end position="78"/>
    </location>
</feature>
<dbReference type="Pfam" id="PF13843">
    <property type="entry name" value="DDE_Tnp_1_7"/>
    <property type="match status" value="1"/>
</dbReference>
<dbReference type="PANTHER" id="PTHR46599">
    <property type="entry name" value="PIGGYBAC TRANSPOSABLE ELEMENT-DERIVED PROTEIN 4"/>
    <property type="match status" value="1"/>
</dbReference>
<evidence type="ECO:0000256" key="1">
    <source>
        <dbReference type="SAM" id="MobiDB-lite"/>
    </source>
</evidence>
<sequence>MISTVPHHTDEQIPTGRKNRQGEEVLKPRAIIDYNQDKKGVDISDQMSSYYTCLRKSVKWYKKVIFEIILGTCVVNAWVIHSSHNQAKNKLDMLRFREKLIDGLLSDTEENGDSIEAAGEIRVVHDVPGNTSSRKRARSSHRLGKYEGNARKSRKRCSNCYKMLKDEKGRKVASAQASKVLTFCEDCNGQPTLFRVSRKSTNRLSNLYQ</sequence>
<evidence type="ECO:0000313" key="3">
    <source>
        <dbReference type="EMBL" id="CAH1993130.1"/>
    </source>
</evidence>
<reference evidence="3" key="1">
    <citation type="submission" date="2022-03" db="EMBL/GenBank/DDBJ databases">
        <authorList>
            <person name="Sayadi A."/>
        </authorList>
    </citation>
    <scope>NUCLEOTIDE SEQUENCE</scope>
</reference>
<feature type="region of interest" description="Disordered" evidence="1">
    <location>
        <begin position="1"/>
        <end position="20"/>
    </location>
</feature>
<dbReference type="EMBL" id="CAKOFQ010007165">
    <property type="protein sequence ID" value="CAH1993130.1"/>
    <property type="molecule type" value="Genomic_DNA"/>
</dbReference>
<keyword evidence="4" id="KW-1185">Reference proteome</keyword>
<evidence type="ECO:0000259" key="2">
    <source>
        <dbReference type="Pfam" id="PF13843"/>
    </source>
</evidence>
<evidence type="ECO:0000313" key="4">
    <source>
        <dbReference type="Proteomes" id="UP001152888"/>
    </source>
</evidence>
<gene>
    <name evidence="3" type="ORF">ACAOBT_LOCUS21316</name>
</gene>
<feature type="compositionally biased region" description="Basic residues" evidence="1">
    <location>
        <begin position="133"/>
        <end position="143"/>
    </location>
</feature>